<dbReference type="PANTHER" id="PTHR35007">
    <property type="entry name" value="INTEGRAL MEMBRANE PROTEIN-RELATED"/>
    <property type="match status" value="1"/>
</dbReference>
<reference evidence="8" key="1">
    <citation type="submission" date="2022-08" db="EMBL/GenBank/DDBJ databases">
        <title>Corynebacterium sp. nov., isolated from clinical breast specimens.</title>
        <authorList>
            <person name="Zhang T."/>
        </authorList>
    </citation>
    <scope>NUCLEOTIDE SEQUENCE</scope>
    <source>
        <strain evidence="8">CCUG 57942</strain>
    </source>
</reference>
<evidence type="ECO:0000256" key="2">
    <source>
        <dbReference type="ARBA" id="ARBA00022475"/>
    </source>
</evidence>
<dbReference type="GO" id="GO:0005886">
    <property type="term" value="C:plasma membrane"/>
    <property type="evidence" value="ECO:0007669"/>
    <property type="project" value="UniProtKB-SubCell"/>
</dbReference>
<keyword evidence="4 6" id="KW-1133">Transmembrane helix</keyword>
<name>A0A9Q4NR23_9CORY</name>
<dbReference type="InterPro" id="IPR018076">
    <property type="entry name" value="T2SS_GspF_dom"/>
</dbReference>
<evidence type="ECO:0000313" key="8">
    <source>
        <dbReference type="EMBL" id="MCZ2220433.1"/>
    </source>
</evidence>
<comment type="subcellular location">
    <subcellularLocation>
        <location evidence="1">Cell membrane</location>
        <topology evidence="1">Multi-pass membrane protein</topology>
    </subcellularLocation>
</comment>
<protein>
    <submittedName>
        <fullName evidence="8">Type II secretion system F family protein</fullName>
    </submittedName>
</protein>
<gene>
    <name evidence="8" type="ORF">NUW87_03465</name>
</gene>
<evidence type="ECO:0000256" key="6">
    <source>
        <dbReference type="SAM" id="Phobius"/>
    </source>
</evidence>
<dbReference type="Pfam" id="PF00482">
    <property type="entry name" value="T2SSF"/>
    <property type="match status" value="1"/>
</dbReference>
<dbReference type="RefSeq" id="WP_269027218.1">
    <property type="nucleotide sequence ID" value="NZ_BAABDP010000005.1"/>
</dbReference>
<evidence type="ECO:0000256" key="5">
    <source>
        <dbReference type="ARBA" id="ARBA00023136"/>
    </source>
</evidence>
<keyword evidence="5 6" id="KW-0472">Membrane</keyword>
<organism evidence="8 9">
    <name type="scientific">Corynebacterium pilbarense</name>
    <dbReference type="NCBI Taxonomy" id="1288393"/>
    <lineage>
        <taxon>Bacteria</taxon>
        <taxon>Bacillati</taxon>
        <taxon>Actinomycetota</taxon>
        <taxon>Actinomycetes</taxon>
        <taxon>Mycobacteriales</taxon>
        <taxon>Corynebacteriaceae</taxon>
        <taxon>Corynebacterium</taxon>
    </lineage>
</organism>
<accession>A0A9Q4NR23</accession>
<evidence type="ECO:0000256" key="3">
    <source>
        <dbReference type="ARBA" id="ARBA00022692"/>
    </source>
</evidence>
<evidence type="ECO:0000259" key="7">
    <source>
        <dbReference type="Pfam" id="PF00482"/>
    </source>
</evidence>
<evidence type="ECO:0000313" key="9">
    <source>
        <dbReference type="Proteomes" id="UP001071110"/>
    </source>
</evidence>
<feature type="transmembrane region" description="Helical" evidence="6">
    <location>
        <begin position="211"/>
        <end position="237"/>
    </location>
</feature>
<keyword evidence="9" id="KW-1185">Reference proteome</keyword>
<feature type="transmembrane region" description="Helical" evidence="6">
    <location>
        <begin position="45"/>
        <end position="68"/>
    </location>
</feature>
<dbReference type="EMBL" id="JANRML010000002">
    <property type="protein sequence ID" value="MCZ2220433.1"/>
    <property type="molecule type" value="Genomic_DNA"/>
</dbReference>
<comment type="caution">
    <text evidence="8">The sequence shown here is derived from an EMBL/GenBank/DDBJ whole genome shotgun (WGS) entry which is preliminary data.</text>
</comment>
<keyword evidence="3 6" id="KW-0812">Transmembrane</keyword>
<evidence type="ECO:0000256" key="1">
    <source>
        <dbReference type="ARBA" id="ARBA00004651"/>
    </source>
</evidence>
<dbReference type="Proteomes" id="UP001071110">
    <property type="component" value="Unassembled WGS sequence"/>
</dbReference>
<sequence>MITVVLLACAVAVAAPSPVYRVVERTLRPAPRLIPATVVLASGFAVVLGRVSLVVAAAMAGATLVHVLRARRDDSTARRRSEAAATYLGAVSTNLQAGAAMPDALARAAEQVPSPLQQEAARLTQLARSGATLETQVPELERLGTLWALSVSRGVPLAKLVAALRDDIDHANRHRDATRAALAGPQTTAVVLALLPIAGVLMGTAMGAKPLAFLTGSGLGGVLLVVGTALVCAGVTVSRRIIEGASA</sequence>
<feature type="transmembrane region" description="Helical" evidence="6">
    <location>
        <begin position="180"/>
        <end position="205"/>
    </location>
</feature>
<dbReference type="AlphaFoldDB" id="A0A9Q4NR23"/>
<proteinExistence type="predicted"/>
<feature type="domain" description="Type II secretion system protein GspF" evidence="7">
    <location>
        <begin position="90"/>
        <end position="203"/>
    </location>
</feature>
<dbReference type="PANTHER" id="PTHR35007:SF4">
    <property type="entry name" value="CONSERVED TRANSMEMBRANE PROTEIN-RELATED"/>
    <property type="match status" value="1"/>
</dbReference>
<evidence type="ECO:0000256" key="4">
    <source>
        <dbReference type="ARBA" id="ARBA00022989"/>
    </source>
</evidence>
<keyword evidence="2" id="KW-1003">Cell membrane</keyword>